<feature type="transmembrane region" description="Helical" evidence="7">
    <location>
        <begin position="168"/>
        <end position="185"/>
    </location>
</feature>
<evidence type="ECO:0000313" key="10">
    <source>
        <dbReference type="EMBL" id="SCU74052.1"/>
    </source>
</evidence>
<accession>A0A1K0I9W0</accession>
<dbReference type="Gene3D" id="1.10.287.130">
    <property type="match status" value="1"/>
</dbReference>
<reference evidence="10" key="1">
    <citation type="submission" date="2016-09" db="EMBL/GenBank/DDBJ databases">
        <authorList>
            <person name="Capua I."/>
            <person name="De Benedictis P."/>
            <person name="Joannis T."/>
            <person name="Lombin L.H."/>
            <person name="Cattoli G."/>
        </authorList>
    </citation>
    <scope>NUCLEOTIDE SEQUENCE</scope>
    <source>
        <strain evidence="10">B9</strain>
    </source>
</reference>
<feature type="transmembrane region" description="Helical" evidence="7">
    <location>
        <begin position="119"/>
        <end position="138"/>
    </location>
</feature>
<dbReference type="SUPFAM" id="SSF47384">
    <property type="entry name" value="Homodimeric domain of signal transducing histidine kinase"/>
    <property type="match status" value="1"/>
</dbReference>
<dbReference type="InterPro" id="IPR001789">
    <property type="entry name" value="Sig_transdc_resp-reg_receiver"/>
</dbReference>
<dbReference type="GO" id="GO:0000155">
    <property type="term" value="F:phosphorelay sensor kinase activity"/>
    <property type="evidence" value="ECO:0007669"/>
    <property type="project" value="InterPro"/>
</dbReference>
<dbReference type="InterPro" id="IPR003594">
    <property type="entry name" value="HATPase_dom"/>
</dbReference>
<dbReference type="InterPro" id="IPR003661">
    <property type="entry name" value="HisK_dim/P_dom"/>
</dbReference>
<dbReference type="Pfam" id="PF00512">
    <property type="entry name" value="HisKA"/>
    <property type="match status" value="1"/>
</dbReference>
<evidence type="ECO:0000259" key="9">
    <source>
        <dbReference type="PROSITE" id="PS50110"/>
    </source>
</evidence>
<keyword evidence="7" id="KW-0472">Membrane</keyword>
<feature type="modified residue" description="4-aspartylphosphate" evidence="6">
    <location>
        <position position="529"/>
    </location>
</feature>
<proteinExistence type="predicted"/>
<dbReference type="PANTHER" id="PTHR43047">
    <property type="entry name" value="TWO-COMPONENT HISTIDINE PROTEIN KINASE"/>
    <property type="match status" value="1"/>
</dbReference>
<dbReference type="PRINTS" id="PR00344">
    <property type="entry name" value="BCTRLSENSOR"/>
</dbReference>
<evidence type="ECO:0000256" key="3">
    <source>
        <dbReference type="ARBA" id="ARBA00022553"/>
    </source>
</evidence>
<comment type="catalytic activity">
    <reaction evidence="1">
        <text>ATP + protein L-histidine = ADP + protein N-phospho-L-histidine.</text>
        <dbReference type="EC" id="2.7.13.3"/>
    </reaction>
</comment>
<dbReference type="CDD" id="cd00156">
    <property type="entry name" value="REC"/>
    <property type="match status" value="1"/>
</dbReference>
<protein>
    <recommendedName>
        <fullName evidence="2">histidine kinase</fullName>
        <ecNumber evidence="2">2.7.13.3</ecNumber>
    </recommendedName>
</protein>
<dbReference type="InterPro" id="IPR004358">
    <property type="entry name" value="Sig_transdc_His_kin-like_C"/>
</dbReference>
<dbReference type="SMART" id="SM00388">
    <property type="entry name" value="HisKA"/>
    <property type="match status" value="1"/>
</dbReference>
<feature type="transmembrane region" description="Helical" evidence="7">
    <location>
        <begin position="93"/>
        <end position="113"/>
    </location>
</feature>
<dbReference type="EMBL" id="FMSH01000058">
    <property type="protein sequence ID" value="SCU74052.1"/>
    <property type="molecule type" value="Genomic_DNA"/>
</dbReference>
<keyword evidence="4 10" id="KW-0808">Transferase</keyword>
<evidence type="ECO:0000256" key="4">
    <source>
        <dbReference type="ARBA" id="ARBA00022679"/>
    </source>
</evidence>
<dbReference type="CDD" id="cd00082">
    <property type="entry name" value="HisKA"/>
    <property type="match status" value="1"/>
</dbReference>
<evidence type="ECO:0000259" key="8">
    <source>
        <dbReference type="PROSITE" id="PS50109"/>
    </source>
</evidence>
<dbReference type="SMART" id="SM00448">
    <property type="entry name" value="REC"/>
    <property type="match status" value="1"/>
</dbReference>
<dbReference type="GO" id="GO:0005886">
    <property type="term" value="C:plasma membrane"/>
    <property type="evidence" value="ECO:0007669"/>
    <property type="project" value="TreeGrafter"/>
</dbReference>
<dbReference type="InterPro" id="IPR036097">
    <property type="entry name" value="HisK_dim/P_sf"/>
</dbReference>
<feature type="transmembrane region" description="Helical" evidence="7">
    <location>
        <begin position="31"/>
        <end position="47"/>
    </location>
</feature>
<name>A0A1K0I9W0_CUPNE</name>
<dbReference type="GO" id="GO:0009927">
    <property type="term" value="F:histidine phosphotransfer kinase activity"/>
    <property type="evidence" value="ECO:0007669"/>
    <property type="project" value="TreeGrafter"/>
</dbReference>
<dbReference type="PANTHER" id="PTHR43047:SF9">
    <property type="entry name" value="HISTIDINE KINASE"/>
    <property type="match status" value="1"/>
</dbReference>
<gene>
    <name evidence="10" type="ORF">CNECB9_1500009</name>
</gene>
<dbReference type="SMART" id="SM00387">
    <property type="entry name" value="HATPase_c"/>
    <property type="match status" value="1"/>
</dbReference>
<evidence type="ECO:0000256" key="2">
    <source>
        <dbReference type="ARBA" id="ARBA00012438"/>
    </source>
</evidence>
<dbReference type="Gene3D" id="3.30.565.10">
    <property type="entry name" value="Histidine kinase-like ATPase, C-terminal domain"/>
    <property type="match status" value="1"/>
</dbReference>
<dbReference type="SUPFAM" id="SSF52172">
    <property type="entry name" value="CheY-like"/>
    <property type="match status" value="1"/>
</dbReference>
<sequence>MNPAARDQAPARQPVDVPAAMVDLLYTQSNAVLFANFAIALPVVYVLRPSVPLPMLAGWMAAVYLLTTLRIGLSWRYFRRDGSTPPQAWARRFMVLSWLSSLLWGAVGSAILLPPEPQLVAFCCIVLAGMSSGAIPSLSAHPATYRGSVAAMLLPFTIYCLVQQGPVYGVYAGFAACLLCVNIYYSQVTYRALRDGVTLRFENVALIGELERERDRATAADRAKTRFLAAAGHDLRQPVYAVGLQAASLLTLGERGDVAGSQAHAIGRRLQATLARMDNLLDGLLDASRLEAGVMPVHRQPLQLARLLAELRDEYAEQARQRGSVLRVVPARAWIDSDPDLLKRILDNLVGNALRHAPRASIVVGVRRRGDAMEIQVIDTGPGIAAAQQARVFDEYAQVPGLATAGDDQAGAKGLGLGLAIVRRLAALLGHQLGLRSTPGRGCVFSVRVPLAAAAAQVHPATPAIPAAAGEPLCVMLVDDDAQVLGGLTELLTLWGHVVYGGRTVAAVRDAYHAASQDGPAPVHLILADYRLAEGLTGIAAVGMLRASLGRAVPALIVTGDTAPDRLQVLHDSGFPVLHKPIQGEALRAALHRAVQPAETA</sequence>
<evidence type="ECO:0000256" key="5">
    <source>
        <dbReference type="ARBA" id="ARBA00022777"/>
    </source>
</evidence>
<dbReference type="Pfam" id="PF02518">
    <property type="entry name" value="HATPase_c"/>
    <property type="match status" value="1"/>
</dbReference>
<organism evidence="10">
    <name type="scientific">Cupriavidus necator</name>
    <name type="common">Alcaligenes eutrophus</name>
    <name type="synonym">Ralstonia eutropha</name>
    <dbReference type="NCBI Taxonomy" id="106590"/>
    <lineage>
        <taxon>Bacteria</taxon>
        <taxon>Pseudomonadati</taxon>
        <taxon>Pseudomonadota</taxon>
        <taxon>Betaproteobacteria</taxon>
        <taxon>Burkholderiales</taxon>
        <taxon>Burkholderiaceae</taxon>
        <taxon>Cupriavidus</taxon>
    </lineage>
</organism>
<keyword evidence="3 6" id="KW-0597">Phosphoprotein</keyword>
<dbReference type="Gene3D" id="3.40.50.2300">
    <property type="match status" value="1"/>
</dbReference>
<dbReference type="InterPro" id="IPR036890">
    <property type="entry name" value="HATPase_C_sf"/>
</dbReference>
<keyword evidence="7" id="KW-1133">Transmembrane helix</keyword>
<keyword evidence="7" id="KW-0812">Transmembrane</keyword>
<evidence type="ECO:0000256" key="1">
    <source>
        <dbReference type="ARBA" id="ARBA00000085"/>
    </source>
</evidence>
<dbReference type="FunFam" id="3.30.565.10:FF:000049">
    <property type="entry name" value="Two-component sensor histidine kinase"/>
    <property type="match status" value="1"/>
</dbReference>
<dbReference type="Pfam" id="PF00072">
    <property type="entry name" value="Response_reg"/>
    <property type="match status" value="1"/>
</dbReference>
<dbReference type="SUPFAM" id="SSF55874">
    <property type="entry name" value="ATPase domain of HSP90 chaperone/DNA topoisomerase II/histidine kinase"/>
    <property type="match status" value="1"/>
</dbReference>
<dbReference type="RefSeq" id="WP_340521016.1">
    <property type="nucleotide sequence ID" value="NZ_FMSH01000058.1"/>
</dbReference>
<keyword evidence="5 10" id="KW-0418">Kinase</keyword>
<feature type="domain" description="Response regulatory" evidence="9">
    <location>
        <begin position="474"/>
        <end position="595"/>
    </location>
</feature>
<dbReference type="PROSITE" id="PS50110">
    <property type="entry name" value="RESPONSE_REGULATORY"/>
    <property type="match status" value="1"/>
</dbReference>
<dbReference type="EC" id="2.7.13.3" evidence="2"/>
<dbReference type="AlphaFoldDB" id="A0A1K0I9W0"/>
<feature type="transmembrane region" description="Helical" evidence="7">
    <location>
        <begin position="53"/>
        <end position="73"/>
    </location>
</feature>
<dbReference type="PROSITE" id="PS50109">
    <property type="entry name" value="HIS_KIN"/>
    <property type="match status" value="1"/>
</dbReference>
<evidence type="ECO:0000256" key="7">
    <source>
        <dbReference type="SAM" id="Phobius"/>
    </source>
</evidence>
<dbReference type="InterPro" id="IPR005467">
    <property type="entry name" value="His_kinase_dom"/>
</dbReference>
<feature type="domain" description="Histidine kinase" evidence="8">
    <location>
        <begin position="230"/>
        <end position="453"/>
    </location>
</feature>
<dbReference type="InterPro" id="IPR011006">
    <property type="entry name" value="CheY-like_superfamily"/>
</dbReference>
<evidence type="ECO:0000256" key="6">
    <source>
        <dbReference type="PROSITE-ProRule" id="PRU00169"/>
    </source>
</evidence>